<sequence>MERDKVIYKRRIEIVDVQIYRLVYDLYGLTEAKIKVMQDGR</sequence>
<gene>
    <name evidence="1" type="ORF">HEDHIHPB_00003</name>
</gene>
<dbReference type="EMBL" id="MT631266">
    <property type="protein sequence ID" value="QNO47574.1"/>
    <property type="molecule type" value="Genomic_DNA"/>
</dbReference>
<evidence type="ECO:0000313" key="1">
    <source>
        <dbReference type="EMBL" id="QNO47574.1"/>
    </source>
</evidence>
<proteinExistence type="predicted"/>
<protein>
    <submittedName>
        <fullName evidence="1">Uncharacterized protein</fullName>
    </submittedName>
</protein>
<reference evidence="1" key="1">
    <citation type="submission" date="2020-06" db="EMBL/GenBank/DDBJ databases">
        <title>Unique genomic features of the anaerobic methanotrophic archaea.</title>
        <authorList>
            <person name="Chadwick G.L."/>
            <person name="Skennerton C.T."/>
            <person name="Laso-Perez R."/>
            <person name="Leu A.O."/>
            <person name="Speth D.R."/>
            <person name="Yu H."/>
            <person name="Morgan-Lang C."/>
            <person name="Hatzenpichler R."/>
            <person name="Goudeau D."/>
            <person name="Malmstrom R."/>
            <person name="Brazelton W.J."/>
            <person name="Woyke T."/>
            <person name="Hallam S.J."/>
            <person name="Tyson G.W."/>
            <person name="Wegener G."/>
            <person name="Boetius A."/>
            <person name="Orphan V."/>
        </authorList>
    </citation>
    <scope>NUCLEOTIDE SEQUENCE</scope>
</reference>
<name>A0A7G9YHU0_9EURY</name>
<dbReference type="AlphaFoldDB" id="A0A7G9YHU0"/>
<accession>A0A7G9YHU0</accession>
<organism evidence="1">
    <name type="scientific">Candidatus Methanogaster sp. ANME-2c ERB4</name>
    <dbReference type="NCBI Taxonomy" id="2759911"/>
    <lineage>
        <taxon>Archaea</taxon>
        <taxon>Methanobacteriati</taxon>
        <taxon>Methanobacteriota</taxon>
        <taxon>Stenosarchaea group</taxon>
        <taxon>Methanomicrobia</taxon>
        <taxon>Methanosarcinales</taxon>
        <taxon>ANME-2 cluster</taxon>
        <taxon>Candidatus Methanogasteraceae</taxon>
        <taxon>Candidatus Methanogaster</taxon>
    </lineage>
</organism>